<keyword evidence="7 8" id="KW-0472">Membrane</keyword>
<feature type="transmembrane region" description="Helical" evidence="8">
    <location>
        <begin position="302"/>
        <end position="321"/>
    </location>
</feature>
<feature type="transmembrane region" description="Helical" evidence="8">
    <location>
        <begin position="53"/>
        <end position="74"/>
    </location>
</feature>
<evidence type="ECO:0000256" key="6">
    <source>
        <dbReference type="ARBA" id="ARBA00022989"/>
    </source>
</evidence>
<evidence type="ECO:0000313" key="10">
    <source>
        <dbReference type="Proteomes" id="UP000266340"/>
    </source>
</evidence>
<reference evidence="9 10" key="1">
    <citation type="submission" date="2018-09" db="EMBL/GenBank/DDBJ databases">
        <title>Cohnella cavernae sp. nov., isolated from a karst cave.</title>
        <authorList>
            <person name="Zhu H."/>
        </authorList>
    </citation>
    <scope>NUCLEOTIDE SEQUENCE [LARGE SCALE GENOMIC DNA]</scope>
    <source>
        <strain evidence="9 10">K2E09-144</strain>
    </source>
</reference>
<name>A0A398CCW0_9BACL</name>
<evidence type="ECO:0000256" key="5">
    <source>
        <dbReference type="ARBA" id="ARBA00022692"/>
    </source>
</evidence>
<accession>A0A398CCW0</accession>
<evidence type="ECO:0000256" key="7">
    <source>
        <dbReference type="ARBA" id="ARBA00023136"/>
    </source>
</evidence>
<keyword evidence="6 8" id="KW-1133">Transmembrane helix</keyword>
<feature type="transmembrane region" description="Helical" evidence="8">
    <location>
        <begin position="142"/>
        <end position="159"/>
    </location>
</feature>
<dbReference type="GO" id="GO:0005886">
    <property type="term" value="C:plasma membrane"/>
    <property type="evidence" value="ECO:0007669"/>
    <property type="project" value="UniProtKB-SubCell"/>
</dbReference>
<gene>
    <name evidence="9" type="ORF">D3H35_27775</name>
</gene>
<evidence type="ECO:0000256" key="4">
    <source>
        <dbReference type="ARBA" id="ARBA00022679"/>
    </source>
</evidence>
<organism evidence="9 10">
    <name type="scientific">Cohnella faecalis</name>
    <dbReference type="NCBI Taxonomy" id="2315694"/>
    <lineage>
        <taxon>Bacteria</taxon>
        <taxon>Bacillati</taxon>
        <taxon>Bacillota</taxon>
        <taxon>Bacilli</taxon>
        <taxon>Bacillales</taxon>
        <taxon>Paenibacillaceae</taxon>
        <taxon>Cohnella</taxon>
    </lineage>
</organism>
<dbReference type="PANTHER" id="PTHR33908">
    <property type="entry name" value="MANNOSYLTRANSFERASE YKCB-RELATED"/>
    <property type="match status" value="1"/>
</dbReference>
<evidence type="ECO:0000256" key="3">
    <source>
        <dbReference type="ARBA" id="ARBA00022676"/>
    </source>
</evidence>
<evidence type="ECO:0008006" key="11">
    <source>
        <dbReference type="Google" id="ProtNLM"/>
    </source>
</evidence>
<feature type="transmembrane region" description="Helical" evidence="8">
    <location>
        <begin position="114"/>
        <end position="135"/>
    </location>
</feature>
<protein>
    <recommendedName>
        <fullName evidence="11">Glycosyltransferase RgtA/B/C/D-like domain-containing protein</fullName>
    </recommendedName>
</protein>
<feature type="transmembrane region" description="Helical" evidence="8">
    <location>
        <begin position="279"/>
        <end position="295"/>
    </location>
</feature>
<dbReference type="PANTHER" id="PTHR33908:SF11">
    <property type="entry name" value="MEMBRANE PROTEIN"/>
    <property type="match status" value="1"/>
</dbReference>
<proteinExistence type="predicted"/>
<comment type="caution">
    <text evidence="9">The sequence shown here is derived from an EMBL/GenBank/DDBJ whole genome shotgun (WGS) entry which is preliminary data.</text>
</comment>
<evidence type="ECO:0000256" key="2">
    <source>
        <dbReference type="ARBA" id="ARBA00022475"/>
    </source>
</evidence>
<feature type="transmembrane region" description="Helical" evidence="8">
    <location>
        <begin position="179"/>
        <end position="201"/>
    </location>
</feature>
<evidence type="ECO:0000313" key="9">
    <source>
        <dbReference type="EMBL" id="RIE00543.1"/>
    </source>
</evidence>
<feature type="transmembrane region" description="Helical" evidence="8">
    <location>
        <begin position="86"/>
        <end position="108"/>
    </location>
</feature>
<dbReference type="AlphaFoldDB" id="A0A398CCW0"/>
<sequence length="520" mass="58961">MTKKTYTVVFAFIFILEVIFGYYVAVHLPYINGDAISRVANAFYVLYSRDPHLAAVGFIWNPLPSFLAMPVLLFQPWLPTLSSAGLSSVIITSAFAGLTAVVLLQAFYKNLGSATFFGIACTLLFVLNPFQFWYGANGMSEALFGFFLLVSVIHWTQWIRDNSVHSLTMVSLMLSLAFLTRYEAIPFSAAIVFATFWYMLAKKSVFAKIESTLLMLLLPVLFTVTVWLVLNYTIMGDALYFLHSSYSNAGQSEFLADNPVMSVLIGNPEASFKFVCKRIAVFAIPYAVLLLFRLLSRTALRWDFLVFTVLTFSIPLFQWYMLYGGLSFGWLRFFYYPLLITIAWLPYELSSNAQPSMARALKPSMLAALAVSAVLVVPVMNNASLSPEEYSVIHYRDSATYQKTLLNRKISQKLDREIFDSDPNALVIADSFNAFEIILNSRNPRRFVNTTDRDFKAVLDQPLKFHVEYLLVPKPEGLSALNAVHVKYPLLYEGNADWAKLVFDIDDRWKLYRIVGEPHP</sequence>
<keyword evidence="5 8" id="KW-0812">Transmembrane</keyword>
<keyword evidence="10" id="KW-1185">Reference proteome</keyword>
<dbReference type="GO" id="GO:0016763">
    <property type="term" value="F:pentosyltransferase activity"/>
    <property type="evidence" value="ECO:0007669"/>
    <property type="project" value="TreeGrafter"/>
</dbReference>
<feature type="transmembrane region" description="Helical" evidence="8">
    <location>
        <begin position="7"/>
        <end position="25"/>
    </location>
</feature>
<keyword evidence="4" id="KW-0808">Transferase</keyword>
<evidence type="ECO:0000256" key="1">
    <source>
        <dbReference type="ARBA" id="ARBA00004651"/>
    </source>
</evidence>
<keyword evidence="2" id="KW-1003">Cell membrane</keyword>
<dbReference type="RefSeq" id="WP_119152363.1">
    <property type="nucleotide sequence ID" value="NZ_JBHSOV010000006.1"/>
</dbReference>
<dbReference type="Proteomes" id="UP000266340">
    <property type="component" value="Unassembled WGS sequence"/>
</dbReference>
<evidence type="ECO:0000256" key="8">
    <source>
        <dbReference type="SAM" id="Phobius"/>
    </source>
</evidence>
<keyword evidence="3" id="KW-0328">Glycosyltransferase</keyword>
<comment type="subcellular location">
    <subcellularLocation>
        <location evidence="1">Cell membrane</location>
        <topology evidence="1">Multi-pass membrane protein</topology>
    </subcellularLocation>
</comment>
<dbReference type="OrthoDB" id="3276839at2"/>
<dbReference type="EMBL" id="QXJM01000052">
    <property type="protein sequence ID" value="RIE00543.1"/>
    <property type="molecule type" value="Genomic_DNA"/>
</dbReference>
<dbReference type="GO" id="GO:0009103">
    <property type="term" value="P:lipopolysaccharide biosynthetic process"/>
    <property type="evidence" value="ECO:0007669"/>
    <property type="project" value="UniProtKB-ARBA"/>
</dbReference>
<dbReference type="InterPro" id="IPR050297">
    <property type="entry name" value="LipidA_mod_glycosyltrf_83"/>
</dbReference>
<feature type="transmembrane region" description="Helical" evidence="8">
    <location>
        <begin position="213"/>
        <end position="234"/>
    </location>
</feature>